<evidence type="ECO:0000313" key="4">
    <source>
        <dbReference type="Proteomes" id="UP000460272"/>
    </source>
</evidence>
<dbReference type="PANTHER" id="PTHR39339">
    <property type="entry name" value="SLR1444 PROTEIN"/>
    <property type="match status" value="1"/>
</dbReference>
<protein>
    <submittedName>
        <fullName evidence="3">CHAD domain-containing protein</fullName>
    </submittedName>
</protein>
<dbReference type="PANTHER" id="PTHR39339:SF1">
    <property type="entry name" value="CHAD DOMAIN-CONTAINING PROTEIN"/>
    <property type="match status" value="1"/>
</dbReference>
<dbReference type="Proteomes" id="UP000460272">
    <property type="component" value="Unassembled WGS sequence"/>
</dbReference>
<dbReference type="EMBL" id="RPFW01000004">
    <property type="protein sequence ID" value="TVZ03455.1"/>
    <property type="molecule type" value="Genomic_DNA"/>
</dbReference>
<dbReference type="Gene3D" id="1.40.20.10">
    <property type="entry name" value="CHAD domain"/>
    <property type="match status" value="1"/>
</dbReference>
<dbReference type="SMART" id="SM00880">
    <property type="entry name" value="CHAD"/>
    <property type="match status" value="1"/>
</dbReference>
<name>A0A6P2BZ34_9ACTN</name>
<gene>
    <name evidence="3" type="ORF">EAS64_24005</name>
</gene>
<dbReference type="Pfam" id="PF05235">
    <property type="entry name" value="CHAD"/>
    <property type="match status" value="1"/>
</dbReference>
<keyword evidence="4" id="KW-1185">Reference proteome</keyword>
<dbReference type="InterPro" id="IPR038186">
    <property type="entry name" value="CHAD_dom_sf"/>
</dbReference>
<comment type="caution">
    <text evidence="3">The sequence shown here is derived from an EMBL/GenBank/DDBJ whole genome shotgun (WGS) entry which is preliminary data.</text>
</comment>
<organism evidence="3 4">
    <name type="scientific">Trebonia kvetii</name>
    <dbReference type="NCBI Taxonomy" id="2480626"/>
    <lineage>
        <taxon>Bacteria</taxon>
        <taxon>Bacillati</taxon>
        <taxon>Actinomycetota</taxon>
        <taxon>Actinomycetes</taxon>
        <taxon>Streptosporangiales</taxon>
        <taxon>Treboniaceae</taxon>
        <taxon>Trebonia</taxon>
    </lineage>
</organism>
<dbReference type="InterPro" id="IPR007899">
    <property type="entry name" value="CHAD_dom"/>
</dbReference>
<proteinExistence type="predicted"/>
<feature type="domain" description="CHAD" evidence="2">
    <location>
        <begin position="68"/>
        <end position="351"/>
    </location>
</feature>
<dbReference type="PROSITE" id="PS51708">
    <property type="entry name" value="CHAD"/>
    <property type="match status" value="1"/>
</dbReference>
<evidence type="ECO:0000256" key="1">
    <source>
        <dbReference type="SAM" id="MobiDB-lite"/>
    </source>
</evidence>
<evidence type="ECO:0000313" key="3">
    <source>
        <dbReference type="EMBL" id="TVZ03455.1"/>
    </source>
</evidence>
<evidence type="ECO:0000259" key="2">
    <source>
        <dbReference type="PROSITE" id="PS51708"/>
    </source>
</evidence>
<dbReference type="AlphaFoldDB" id="A0A6P2BZ34"/>
<accession>A0A6P2BZ34</accession>
<sequence>MASTSSGIPPRASAGGVLSRCSSSGRLRRYDSGHHVKLIEGGDMAADVREIERKHDPGARHDPPLTRHSSAADVVLAYLRDQVAAIARYDPLVRRDEPDAVHQMRVATRRARSALQAFGSVVDREATRPLCDELKWLGIALGQARDTEVMLDLIKAGLAGIPPALIAGPVEARITAHFTAELAQAGKAAVAALDGRRYRRLRGDLDRLLARPPLTPRAERGAGKVLAKPVRRAGRRLLRALAAVPEAEDRDAALHEARKAAKRARYAAEAAEPALGAAASRQAAAAKDLQQVLGDHHDSVVARTVLLDLTGEAREAGEDTFTYGLMYQRQADRAARLEQAAPPFTVEILDP</sequence>
<dbReference type="OrthoDB" id="9777271at2"/>
<feature type="region of interest" description="Disordered" evidence="1">
    <location>
        <begin position="1"/>
        <end position="20"/>
    </location>
</feature>
<reference evidence="3 4" key="1">
    <citation type="submission" date="2018-11" db="EMBL/GenBank/DDBJ databases">
        <title>Trebonia kvetii gen.nov., sp.nov., a novel acidophilic actinobacterium, and proposal of the new actinobacterial family Treboniaceae fam. nov.</title>
        <authorList>
            <person name="Rapoport D."/>
            <person name="Sagova-Mareckova M."/>
            <person name="Sedlacek I."/>
            <person name="Provaznik J."/>
            <person name="Kralova S."/>
            <person name="Pavlinic D."/>
            <person name="Benes V."/>
            <person name="Kopecky J."/>
        </authorList>
    </citation>
    <scope>NUCLEOTIDE SEQUENCE [LARGE SCALE GENOMIC DNA]</scope>
    <source>
        <strain evidence="3 4">15Tr583</strain>
    </source>
</reference>